<feature type="region of interest" description="Disordered" evidence="1">
    <location>
        <begin position="1"/>
        <end position="28"/>
    </location>
</feature>
<protein>
    <submittedName>
        <fullName evidence="2">Uncharacterized protein</fullName>
    </submittedName>
</protein>
<comment type="caution">
    <text evidence="2">The sequence shown here is derived from an EMBL/GenBank/DDBJ whole genome shotgun (WGS) entry which is preliminary data.</text>
</comment>
<proteinExistence type="predicted"/>
<feature type="region of interest" description="Disordered" evidence="1">
    <location>
        <begin position="56"/>
        <end position="82"/>
    </location>
</feature>
<gene>
    <name evidence="2" type="ORF">ACFSKW_45470</name>
</gene>
<keyword evidence="3" id="KW-1185">Reference proteome</keyword>
<accession>A0ABW4TAG0</accession>
<reference evidence="3" key="1">
    <citation type="journal article" date="2019" name="Int. J. Syst. Evol. Microbiol.">
        <title>The Global Catalogue of Microorganisms (GCM) 10K type strain sequencing project: providing services to taxonomists for standard genome sequencing and annotation.</title>
        <authorList>
            <consortium name="The Broad Institute Genomics Platform"/>
            <consortium name="The Broad Institute Genome Sequencing Center for Infectious Disease"/>
            <person name="Wu L."/>
            <person name="Ma J."/>
        </authorList>
    </citation>
    <scope>NUCLEOTIDE SEQUENCE [LARGE SCALE GENOMIC DNA]</scope>
    <source>
        <strain evidence="3">ICMP 6774ER</strain>
    </source>
</reference>
<name>A0ABW4TAG0_9ACTN</name>
<dbReference type="Proteomes" id="UP001597368">
    <property type="component" value="Unassembled WGS sequence"/>
</dbReference>
<feature type="compositionally biased region" description="Basic and acidic residues" evidence="1">
    <location>
        <begin position="56"/>
        <end position="69"/>
    </location>
</feature>
<feature type="compositionally biased region" description="Basic and acidic residues" evidence="1">
    <location>
        <begin position="1"/>
        <end position="24"/>
    </location>
</feature>
<evidence type="ECO:0000313" key="2">
    <source>
        <dbReference type="EMBL" id="MFD1938736.1"/>
    </source>
</evidence>
<evidence type="ECO:0000256" key="1">
    <source>
        <dbReference type="SAM" id="MobiDB-lite"/>
    </source>
</evidence>
<sequence>MESQRWADQDEPPARQQERRRYARDGGGPTELALLVERDKLAAGLPSIQAAERAEHWLQQDRQQPRDRLTSVPCGAGDDHRG</sequence>
<dbReference type="RefSeq" id="WP_379580830.1">
    <property type="nucleotide sequence ID" value="NZ_JBHUFV010000073.1"/>
</dbReference>
<dbReference type="EMBL" id="JBHUFV010000073">
    <property type="protein sequence ID" value="MFD1938736.1"/>
    <property type="molecule type" value="Genomic_DNA"/>
</dbReference>
<evidence type="ECO:0000313" key="3">
    <source>
        <dbReference type="Proteomes" id="UP001597368"/>
    </source>
</evidence>
<organism evidence="2 3">
    <name type="scientific">Nonomuraea mangrovi</name>
    <dbReference type="NCBI Taxonomy" id="2316207"/>
    <lineage>
        <taxon>Bacteria</taxon>
        <taxon>Bacillati</taxon>
        <taxon>Actinomycetota</taxon>
        <taxon>Actinomycetes</taxon>
        <taxon>Streptosporangiales</taxon>
        <taxon>Streptosporangiaceae</taxon>
        <taxon>Nonomuraea</taxon>
    </lineage>
</organism>